<sequence>MWSFKEMVATCLVKDPKKLPNSRKAFEEFLKSLSPFWSKAPKVRVACNLRDLDGALAYGDLQALEIWTAYEEQNKPEKRR</sequence>
<dbReference type="AlphaFoldDB" id="A0A9E7F937"/>
<dbReference type="OrthoDB" id="248923at2759"/>
<reference evidence="1" key="1">
    <citation type="submission" date="2022-05" db="EMBL/GenBank/DDBJ databases">
        <title>The Musa troglodytarum L. genome provides insights into the mechanism of non-climacteric behaviour and enrichment of carotenoids.</title>
        <authorList>
            <person name="Wang J."/>
        </authorList>
    </citation>
    <scope>NUCLEOTIDE SEQUENCE</scope>
    <source>
        <tissue evidence="1">Leaf</tissue>
    </source>
</reference>
<keyword evidence="2" id="KW-1185">Reference proteome</keyword>
<proteinExistence type="predicted"/>
<accession>A0A9E7F937</accession>
<dbReference type="EMBL" id="CP097504">
    <property type="protein sequence ID" value="URD90971.1"/>
    <property type="molecule type" value="Genomic_DNA"/>
</dbReference>
<name>A0A9E7F937_9LILI</name>
<gene>
    <name evidence="1" type="ORF">MUK42_19127</name>
</gene>
<organism evidence="1 2">
    <name type="scientific">Musa troglodytarum</name>
    <name type="common">fe'i banana</name>
    <dbReference type="NCBI Taxonomy" id="320322"/>
    <lineage>
        <taxon>Eukaryota</taxon>
        <taxon>Viridiplantae</taxon>
        <taxon>Streptophyta</taxon>
        <taxon>Embryophyta</taxon>
        <taxon>Tracheophyta</taxon>
        <taxon>Spermatophyta</taxon>
        <taxon>Magnoliopsida</taxon>
        <taxon>Liliopsida</taxon>
        <taxon>Zingiberales</taxon>
        <taxon>Musaceae</taxon>
        <taxon>Musa</taxon>
    </lineage>
</organism>
<evidence type="ECO:0000313" key="2">
    <source>
        <dbReference type="Proteomes" id="UP001055439"/>
    </source>
</evidence>
<evidence type="ECO:0000313" key="1">
    <source>
        <dbReference type="EMBL" id="URD90971.1"/>
    </source>
</evidence>
<dbReference type="Proteomes" id="UP001055439">
    <property type="component" value="Chromosome 2"/>
</dbReference>
<protein>
    <submittedName>
        <fullName evidence="1">Uncharacterized protein</fullName>
    </submittedName>
</protein>